<protein>
    <submittedName>
        <fullName evidence="1">Uncharacterized protein</fullName>
    </submittedName>
</protein>
<proteinExistence type="predicted"/>
<evidence type="ECO:0000313" key="1">
    <source>
        <dbReference type="EMBL" id="WOL06509.1"/>
    </source>
</evidence>
<name>A0AAQ3QD37_9LILI</name>
<reference evidence="1 2" key="1">
    <citation type="submission" date="2023-10" db="EMBL/GenBank/DDBJ databases">
        <title>Chromosome-scale genome assembly provides insights into flower coloration mechanisms of Canna indica.</title>
        <authorList>
            <person name="Li C."/>
        </authorList>
    </citation>
    <scope>NUCLEOTIDE SEQUENCE [LARGE SCALE GENOMIC DNA]</scope>
    <source>
        <tissue evidence="1">Flower</tissue>
    </source>
</reference>
<accession>A0AAQ3QD37</accession>
<keyword evidence="2" id="KW-1185">Reference proteome</keyword>
<dbReference type="AlphaFoldDB" id="A0AAQ3QD37"/>
<dbReference type="EMBL" id="CP136894">
    <property type="protein sequence ID" value="WOL06509.1"/>
    <property type="molecule type" value="Genomic_DNA"/>
</dbReference>
<evidence type="ECO:0000313" key="2">
    <source>
        <dbReference type="Proteomes" id="UP001327560"/>
    </source>
</evidence>
<sequence length="152" mass="16005">MMIILTARNDRVVERGVAGRGFNSTELPAAVARRRTRLPPGAGSAGSASFRGGSAALAEAVKSACMALEMDVRVEEGRAGADTAVTSTLVELELAVAFGAKAVVKLWDGDVLEEATQLWAARDCGEAVPVRSRVQEVVTKDDCPTKVEEGEF</sequence>
<dbReference type="Proteomes" id="UP001327560">
    <property type="component" value="Chromosome 5"/>
</dbReference>
<gene>
    <name evidence="1" type="ORF">Cni_G15243</name>
</gene>
<organism evidence="1 2">
    <name type="scientific">Canna indica</name>
    <name type="common">Indian-shot</name>
    <dbReference type="NCBI Taxonomy" id="4628"/>
    <lineage>
        <taxon>Eukaryota</taxon>
        <taxon>Viridiplantae</taxon>
        <taxon>Streptophyta</taxon>
        <taxon>Embryophyta</taxon>
        <taxon>Tracheophyta</taxon>
        <taxon>Spermatophyta</taxon>
        <taxon>Magnoliopsida</taxon>
        <taxon>Liliopsida</taxon>
        <taxon>Zingiberales</taxon>
        <taxon>Cannaceae</taxon>
        <taxon>Canna</taxon>
    </lineage>
</organism>